<feature type="transmembrane region" description="Helical" evidence="2">
    <location>
        <begin position="251"/>
        <end position="272"/>
    </location>
</feature>
<keyword evidence="2" id="KW-0812">Transmembrane</keyword>
<evidence type="ECO:0000256" key="2">
    <source>
        <dbReference type="SAM" id="Phobius"/>
    </source>
</evidence>
<accession>A0A3A4K6P5</accession>
<protein>
    <submittedName>
        <fullName evidence="3">Uncharacterized protein</fullName>
    </submittedName>
</protein>
<dbReference type="OrthoDB" id="4485998at2"/>
<proteinExistence type="predicted"/>
<name>A0A3A4K6P5_9NOCA</name>
<dbReference type="AlphaFoldDB" id="A0A3A4K6P5"/>
<keyword evidence="4" id="KW-1185">Reference proteome</keyword>
<reference evidence="3 4" key="1">
    <citation type="submission" date="2018-09" db="EMBL/GenBank/DDBJ databases">
        <title>YIM PH21274 draft genome.</title>
        <authorList>
            <person name="Miao C."/>
        </authorList>
    </citation>
    <scope>NUCLEOTIDE SEQUENCE [LARGE SCALE GENOMIC DNA]</scope>
    <source>
        <strain evidence="3 4">YIM PH 21724</strain>
    </source>
</reference>
<feature type="compositionally biased region" description="Pro residues" evidence="1">
    <location>
        <begin position="366"/>
        <end position="390"/>
    </location>
</feature>
<organism evidence="3 4">
    <name type="scientific">Nocardia panacis</name>
    <dbReference type="NCBI Taxonomy" id="2340916"/>
    <lineage>
        <taxon>Bacteria</taxon>
        <taxon>Bacillati</taxon>
        <taxon>Actinomycetota</taxon>
        <taxon>Actinomycetes</taxon>
        <taxon>Mycobacteriales</taxon>
        <taxon>Nocardiaceae</taxon>
        <taxon>Nocardia</taxon>
    </lineage>
</organism>
<dbReference type="EMBL" id="QZFU01000016">
    <property type="protein sequence ID" value="RJO76759.1"/>
    <property type="molecule type" value="Genomic_DNA"/>
</dbReference>
<keyword evidence="2" id="KW-1133">Transmembrane helix</keyword>
<evidence type="ECO:0000256" key="1">
    <source>
        <dbReference type="SAM" id="MobiDB-lite"/>
    </source>
</evidence>
<comment type="caution">
    <text evidence="3">The sequence shown here is derived from an EMBL/GenBank/DDBJ whole genome shotgun (WGS) entry which is preliminary data.</text>
</comment>
<evidence type="ECO:0000313" key="3">
    <source>
        <dbReference type="EMBL" id="RJO76759.1"/>
    </source>
</evidence>
<sequence>MATGVGLRIAEDVCTASIVSDTDEPRYIVRESVLHMSEDGDTVLGGPKPEGYGHSVTGFVQAIGDPTGITVDDGEAYRPEDLVATALYCLINLTADQLAGSAEFFAAHPASWPAEYVQSLREAMDYLGLRSVVLINEGDLPSNTDPLAALGAGGAADIGQSVAYDAARAALASVLATPAGATPPDPSTAENSTIDTVVFPAVNTERPQAYSAAIPVAGPATEAVTVAGVPEVHPAEPTPAPTPRKGRRTPFLIGIAAAIGLALGAFGVAMVLRARHETPAPPIRDARSEISVTPTPAPPPPPPTTTVEPTTTTQPPRVWTPDPTTTVEPPPPPPPPPTTTTPPPTTTTTPPPTTTRYRPPTTTRYPRPPMTFEPWPELPGAPPFPIPGMG</sequence>
<gene>
    <name evidence="3" type="ORF">D5S18_10910</name>
</gene>
<keyword evidence="2" id="KW-0472">Membrane</keyword>
<feature type="compositionally biased region" description="Low complexity" evidence="1">
    <location>
        <begin position="354"/>
        <end position="365"/>
    </location>
</feature>
<feature type="compositionally biased region" description="Pro residues" evidence="1">
    <location>
        <begin position="295"/>
        <end position="304"/>
    </location>
</feature>
<evidence type="ECO:0000313" key="4">
    <source>
        <dbReference type="Proteomes" id="UP000266677"/>
    </source>
</evidence>
<feature type="compositionally biased region" description="Low complexity" evidence="1">
    <location>
        <begin position="305"/>
        <end position="327"/>
    </location>
</feature>
<dbReference type="PRINTS" id="PR01217">
    <property type="entry name" value="PRICHEXTENSN"/>
</dbReference>
<dbReference type="RefSeq" id="WP_120039680.1">
    <property type="nucleotide sequence ID" value="NZ_QZFU01000016.1"/>
</dbReference>
<dbReference type="Proteomes" id="UP000266677">
    <property type="component" value="Unassembled WGS sequence"/>
</dbReference>
<feature type="compositionally biased region" description="Pro residues" evidence="1">
    <location>
        <begin position="328"/>
        <end position="353"/>
    </location>
</feature>
<feature type="region of interest" description="Disordered" evidence="1">
    <location>
        <begin position="280"/>
        <end position="390"/>
    </location>
</feature>